<reference evidence="7" key="1">
    <citation type="journal article" date="2012" name="Science">
        <title>The Paleozoic origin of enzymatic lignin decomposition reconstructed from 31 fungal genomes.</title>
        <authorList>
            <person name="Floudas D."/>
            <person name="Binder M."/>
            <person name="Riley R."/>
            <person name="Barry K."/>
            <person name="Blanchette R.A."/>
            <person name="Henrissat B."/>
            <person name="Martinez A.T."/>
            <person name="Otillar R."/>
            <person name="Spatafora J.W."/>
            <person name="Yadav J.S."/>
            <person name="Aerts A."/>
            <person name="Benoit I."/>
            <person name="Boyd A."/>
            <person name="Carlson A."/>
            <person name="Copeland A."/>
            <person name="Coutinho P.M."/>
            <person name="de Vries R.P."/>
            <person name="Ferreira P."/>
            <person name="Findley K."/>
            <person name="Foster B."/>
            <person name="Gaskell J."/>
            <person name="Glotzer D."/>
            <person name="Gorecki P."/>
            <person name="Heitman J."/>
            <person name="Hesse C."/>
            <person name="Hori C."/>
            <person name="Igarashi K."/>
            <person name="Jurgens J.A."/>
            <person name="Kallen N."/>
            <person name="Kersten P."/>
            <person name="Kohler A."/>
            <person name="Kuees U."/>
            <person name="Kumar T.K.A."/>
            <person name="Kuo A."/>
            <person name="LaButti K."/>
            <person name="Larrondo L.F."/>
            <person name="Lindquist E."/>
            <person name="Ling A."/>
            <person name="Lombard V."/>
            <person name="Lucas S."/>
            <person name="Lundell T."/>
            <person name="Martin R."/>
            <person name="McLaughlin D.J."/>
            <person name="Morgenstern I."/>
            <person name="Morin E."/>
            <person name="Murat C."/>
            <person name="Nagy L.G."/>
            <person name="Nolan M."/>
            <person name="Ohm R.A."/>
            <person name="Patyshakuliyeva A."/>
            <person name="Rokas A."/>
            <person name="Ruiz-Duenas F.J."/>
            <person name="Sabat G."/>
            <person name="Salamov A."/>
            <person name="Samejima M."/>
            <person name="Schmutz J."/>
            <person name="Slot J.C."/>
            <person name="St John F."/>
            <person name="Stenlid J."/>
            <person name="Sun H."/>
            <person name="Sun S."/>
            <person name="Syed K."/>
            <person name="Tsang A."/>
            <person name="Wiebenga A."/>
            <person name="Young D."/>
            <person name="Pisabarro A."/>
            <person name="Eastwood D.C."/>
            <person name="Martin F."/>
            <person name="Cullen D."/>
            <person name="Grigoriev I.V."/>
            <person name="Hibbett D.S."/>
        </authorList>
    </citation>
    <scope>NUCLEOTIDE SEQUENCE [LARGE SCALE GENOMIC DNA]</scope>
    <source>
        <strain evidence="7">TFB10046</strain>
    </source>
</reference>
<dbReference type="Pfam" id="PF01753">
    <property type="entry name" value="zf-MYND"/>
    <property type="match status" value="1"/>
</dbReference>
<gene>
    <name evidence="6" type="ORF">AURDEDRAFT_131288</name>
</gene>
<name>J0WQN4_AURST</name>
<evidence type="ECO:0000256" key="3">
    <source>
        <dbReference type="ARBA" id="ARBA00022833"/>
    </source>
</evidence>
<dbReference type="OrthoDB" id="432970at2759"/>
<sequence>MSMHPLVHDNNVRILRERHGDLLTEIMGFITAARHQNSGSELTLALQMVMPGCPLRKSAVHRLLVEEFSTPQCSILMITSLCRFVNYCFPPISKRGNKPIKFRFDEHWPSGAHELLPHGGEGFHGLLYWLPRVPDIALGSTLSRVFLWCRSTFYAQFIQEGSRSLFESSICQTFEAWLAQLGSNAGSDDAISAVSHIARYSGSPAERLLRLAQLLSCIAENGTNEWPAWTHLYHGYEAVLLAYTAAAKTLIGDDEEELRLTLCDLELALHDCRGTKSIVTMPSDVSNHFVDLQLSRNCFGHFQNLLSTLISERRCASPNCPRKPTSDEEQSVSKCGRCKILHYCSRDCQRSHWLKSPAGHKEVCRQLATLVAMAPVHASPDVFERACRALQLDIRRLGEMYANLVGDRLDPVPADDQWPNVANGKSPLHLSHTLNYIIDFARMLQTVELLRDFNDSLSTNRARIPSILAQLGLLRSETSYTPRAAP</sequence>
<feature type="domain" description="MYND-type" evidence="5">
    <location>
        <begin position="317"/>
        <end position="364"/>
    </location>
</feature>
<keyword evidence="2 4" id="KW-0863">Zinc-finger</keyword>
<dbReference type="SUPFAM" id="SSF144232">
    <property type="entry name" value="HIT/MYND zinc finger-like"/>
    <property type="match status" value="1"/>
</dbReference>
<keyword evidence="7" id="KW-1185">Reference proteome</keyword>
<dbReference type="EMBL" id="JH687980">
    <property type="protein sequence ID" value="EJD34210.1"/>
    <property type="molecule type" value="Genomic_DNA"/>
</dbReference>
<evidence type="ECO:0000256" key="1">
    <source>
        <dbReference type="ARBA" id="ARBA00022723"/>
    </source>
</evidence>
<organism evidence="6 7">
    <name type="scientific">Auricularia subglabra (strain TFB-10046 / SS5)</name>
    <name type="common">White-rot fungus</name>
    <name type="synonym">Auricularia delicata (strain TFB10046)</name>
    <dbReference type="NCBI Taxonomy" id="717982"/>
    <lineage>
        <taxon>Eukaryota</taxon>
        <taxon>Fungi</taxon>
        <taxon>Dikarya</taxon>
        <taxon>Basidiomycota</taxon>
        <taxon>Agaricomycotina</taxon>
        <taxon>Agaricomycetes</taxon>
        <taxon>Auriculariales</taxon>
        <taxon>Auriculariaceae</taxon>
        <taxon>Auricularia</taxon>
    </lineage>
</organism>
<dbReference type="Proteomes" id="UP000006514">
    <property type="component" value="Unassembled WGS sequence"/>
</dbReference>
<keyword evidence="1" id="KW-0479">Metal-binding</keyword>
<protein>
    <recommendedName>
        <fullName evidence="5">MYND-type domain-containing protein</fullName>
    </recommendedName>
</protein>
<evidence type="ECO:0000256" key="4">
    <source>
        <dbReference type="PROSITE-ProRule" id="PRU00134"/>
    </source>
</evidence>
<keyword evidence="3" id="KW-0862">Zinc</keyword>
<evidence type="ECO:0000313" key="7">
    <source>
        <dbReference type="Proteomes" id="UP000006514"/>
    </source>
</evidence>
<dbReference type="KEGG" id="adl:AURDEDRAFT_131288"/>
<accession>J0WQN4</accession>
<dbReference type="AlphaFoldDB" id="J0WQN4"/>
<dbReference type="InParanoid" id="J0WQN4"/>
<dbReference type="Gene3D" id="6.10.140.2220">
    <property type="match status" value="1"/>
</dbReference>
<evidence type="ECO:0000256" key="2">
    <source>
        <dbReference type="ARBA" id="ARBA00022771"/>
    </source>
</evidence>
<proteinExistence type="predicted"/>
<dbReference type="GO" id="GO:0008270">
    <property type="term" value="F:zinc ion binding"/>
    <property type="evidence" value="ECO:0007669"/>
    <property type="project" value="UniProtKB-KW"/>
</dbReference>
<evidence type="ECO:0000259" key="5">
    <source>
        <dbReference type="PROSITE" id="PS50865"/>
    </source>
</evidence>
<dbReference type="PROSITE" id="PS50865">
    <property type="entry name" value="ZF_MYND_2"/>
    <property type="match status" value="1"/>
</dbReference>
<dbReference type="InterPro" id="IPR002893">
    <property type="entry name" value="Znf_MYND"/>
</dbReference>
<evidence type="ECO:0000313" key="6">
    <source>
        <dbReference type="EMBL" id="EJD34210.1"/>
    </source>
</evidence>